<evidence type="ECO:0000256" key="2">
    <source>
        <dbReference type="ARBA" id="ARBA00022485"/>
    </source>
</evidence>
<reference evidence="9 10" key="1">
    <citation type="journal article" date="2011" name="EMBO J.">
        <title>Structural diversity of bacterial flagellar motors.</title>
        <authorList>
            <person name="Chen S."/>
            <person name="Beeby M."/>
            <person name="Murphy G.E."/>
            <person name="Leadbetter J.R."/>
            <person name="Hendrixson D.R."/>
            <person name="Briegel A."/>
            <person name="Li Z."/>
            <person name="Shi J."/>
            <person name="Tocheva E.I."/>
            <person name="Muller A."/>
            <person name="Dobro M.J."/>
            <person name="Jensen G.J."/>
        </authorList>
    </citation>
    <scope>NUCLEOTIDE SEQUENCE [LARGE SCALE GENOMIC DNA]</scope>
    <source>
        <strain evidence="9 10">DSM 6540</strain>
    </source>
</reference>
<dbReference type="InterPro" id="IPR017900">
    <property type="entry name" value="4Fe4S_Fe_S_CS"/>
</dbReference>
<evidence type="ECO:0000256" key="3">
    <source>
        <dbReference type="ARBA" id="ARBA00022723"/>
    </source>
</evidence>
<dbReference type="PANTHER" id="PTHR43177:SF5">
    <property type="entry name" value="ANAEROBIC DIMETHYL SULFOXIDE REDUCTASE CHAIN B-RELATED"/>
    <property type="match status" value="1"/>
</dbReference>
<dbReference type="InterPro" id="IPR006311">
    <property type="entry name" value="TAT_signal"/>
</dbReference>
<dbReference type="STRING" id="1009370.ALO_20207"/>
<feature type="domain" description="4Fe-4S ferredoxin-type" evidence="8">
    <location>
        <begin position="124"/>
        <end position="153"/>
    </location>
</feature>
<organism evidence="9 10">
    <name type="scientific">Acetonema longum DSM 6540</name>
    <dbReference type="NCBI Taxonomy" id="1009370"/>
    <lineage>
        <taxon>Bacteria</taxon>
        <taxon>Bacillati</taxon>
        <taxon>Bacillota</taxon>
        <taxon>Negativicutes</taxon>
        <taxon>Acetonemataceae</taxon>
        <taxon>Acetonema</taxon>
    </lineage>
</organism>
<keyword evidence="3" id="KW-0479">Metal-binding</keyword>
<dbReference type="PANTHER" id="PTHR43177">
    <property type="entry name" value="PROTEIN NRFC"/>
    <property type="match status" value="1"/>
</dbReference>
<evidence type="ECO:0000256" key="1">
    <source>
        <dbReference type="ARBA" id="ARBA00022448"/>
    </source>
</evidence>
<evidence type="ECO:0000313" key="10">
    <source>
        <dbReference type="Proteomes" id="UP000003240"/>
    </source>
</evidence>
<evidence type="ECO:0000256" key="6">
    <source>
        <dbReference type="ARBA" id="ARBA00023004"/>
    </source>
</evidence>
<dbReference type="EMBL" id="AFGF01000251">
    <property type="protein sequence ID" value="EGO62036.1"/>
    <property type="molecule type" value="Genomic_DNA"/>
</dbReference>
<comment type="caution">
    <text evidence="9">The sequence shown here is derived from an EMBL/GenBank/DDBJ whole genome shotgun (WGS) entry which is preliminary data.</text>
</comment>
<accession>F7NPJ6</accession>
<feature type="domain" description="4Fe-4S ferredoxin-type" evidence="8">
    <location>
        <begin position="48"/>
        <end position="77"/>
    </location>
</feature>
<dbReference type="GO" id="GO:0046872">
    <property type="term" value="F:metal ion binding"/>
    <property type="evidence" value="ECO:0007669"/>
    <property type="project" value="UniProtKB-KW"/>
</dbReference>
<keyword evidence="5" id="KW-0249">Electron transport</keyword>
<keyword evidence="4" id="KW-0677">Repeat</keyword>
<dbReference type="PROSITE" id="PS00198">
    <property type="entry name" value="4FE4S_FER_1"/>
    <property type="match status" value="1"/>
</dbReference>
<protein>
    <submittedName>
        <fullName evidence="9">Putative oxidoreductase iron-sulfur subunit</fullName>
    </submittedName>
</protein>
<dbReference type="GO" id="GO:0051539">
    <property type="term" value="F:4 iron, 4 sulfur cluster binding"/>
    <property type="evidence" value="ECO:0007669"/>
    <property type="project" value="UniProtKB-KW"/>
</dbReference>
<dbReference type="InterPro" id="IPR017896">
    <property type="entry name" value="4Fe4S_Fe-S-bd"/>
</dbReference>
<keyword evidence="2" id="KW-0004">4Fe-4S</keyword>
<dbReference type="InterPro" id="IPR050954">
    <property type="entry name" value="ET_IronSulfur_Cluster-Binding"/>
</dbReference>
<sequence>MFKKFDSRISRRDALKLGVLVTAALGMGLPLSLLTKSAVAQDLGTEQLAFLFDQKKCIGCKLCESACRSANQEARDEQVKWRRVLDNGGDEGEGHFLSISCNHCADPACLTVCPVTAYTKRQDGIVVHNAEKCVGCGYCMYACPYHAPQLSKKTKRVTKCHFCYSRQDQGQQPACVEACPKKALTYGKLSELKKAPGGVATLKGLPSPTITNPSWVIIPKE</sequence>
<evidence type="ECO:0000256" key="5">
    <source>
        <dbReference type="ARBA" id="ARBA00022982"/>
    </source>
</evidence>
<gene>
    <name evidence="9" type="ORF">ALO_20207</name>
</gene>
<evidence type="ECO:0000313" key="9">
    <source>
        <dbReference type="EMBL" id="EGO62036.1"/>
    </source>
</evidence>
<evidence type="ECO:0000256" key="7">
    <source>
        <dbReference type="ARBA" id="ARBA00023014"/>
    </source>
</evidence>
<name>F7NPJ6_9FIRM</name>
<dbReference type="eggNOG" id="COG0437">
    <property type="taxonomic scope" value="Bacteria"/>
</dbReference>
<dbReference type="Gene3D" id="3.30.70.20">
    <property type="match status" value="2"/>
</dbReference>
<dbReference type="PROSITE" id="PS51318">
    <property type="entry name" value="TAT"/>
    <property type="match status" value="1"/>
</dbReference>
<proteinExistence type="predicted"/>
<keyword evidence="1" id="KW-0813">Transport</keyword>
<dbReference type="Pfam" id="PF00037">
    <property type="entry name" value="Fer4"/>
    <property type="match status" value="1"/>
</dbReference>
<dbReference type="Pfam" id="PF13247">
    <property type="entry name" value="Fer4_11"/>
    <property type="match status" value="1"/>
</dbReference>
<keyword evidence="6" id="KW-0408">Iron</keyword>
<evidence type="ECO:0000256" key="4">
    <source>
        <dbReference type="ARBA" id="ARBA00022737"/>
    </source>
</evidence>
<dbReference type="PROSITE" id="PS51379">
    <property type="entry name" value="4FE4S_FER_2"/>
    <property type="match status" value="2"/>
</dbReference>
<keyword evidence="7" id="KW-0411">Iron-sulfur</keyword>
<dbReference type="CDD" id="cd16371">
    <property type="entry name" value="DMSOR_beta_like"/>
    <property type="match status" value="1"/>
</dbReference>
<keyword evidence="10" id="KW-1185">Reference proteome</keyword>
<dbReference type="SUPFAM" id="SSF54862">
    <property type="entry name" value="4Fe-4S ferredoxins"/>
    <property type="match status" value="1"/>
</dbReference>
<evidence type="ECO:0000259" key="8">
    <source>
        <dbReference type="PROSITE" id="PS51379"/>
    </source>
</evidence>
<dbReference type="RefSeq" id="WP_004099363.1">
    <property type="nucleotide sequence ID" value="NZ_AFGF01000251.1"/>
</dbReference>
<dbReference type="AlphaFoldDB" id="F7NPJ6"/>
<dbReference type="Proteomes" id="UP000003240">
    <property type="component" value="Unassembled WGS sequence"/>
</dbReference>